<dbReference type="STRING" id="197479.BFW38_15475"/>
<dbReference type="PANTHER" id="PTHR45228:SF1">
    <property type="entry name" value="CYCLIC DI-GMP PHOSPHODIESTERASE TM_0186"/>
    <property type="match status" value="1"/>
</dbReference>
<dbReference type="SMART" id="SM00471">
    <property type="entry name" value="HDc"/>
    <property type="match status" value="1"/>
</dbReference>
<gene>
    <name evidence="2" type="ORF">BFW38_15475</name>
</gene>
<proteinExistence type="predicted"/>
<dbReference type="Gene3D" id="1.10.3210.10">
    <property type="entry name" value="Hypothetical protein af1432"/>
    <property type="match status" value="1"/>
</dbReference>
<dbReference type="SUPFAM" id="SSF109604">
    <property type="entry name" value="HD-domain/PDEase-like"/>
    <property type="match status" value="1"/>
</dbReference>
<dbReference type="Pfam" id="PF01590">
    <property type="entry name" value="GAF"/>
    <property type="match status" value="1"/>
</dbReference>
<dbReference type="SUPFAM" id="SSF55781">
    <property type="entry name" value="GAF domain-like"/>
    <property type="match status" value="1"/>
</dbReference>
<evidence type="ECO:0000313" key="2">
    <source>
        <dbReference type="EMBL" id="ODC04722.1"/>
    </source>
</evidence>
<keyword evidence="3" id="KW-1185">Reference proteome</keyword>
<accession>A0A1E2VCZ3</accession>
<dbReference type="OrthoDB" id="9816273at2"/>
<organism evidence="2 3">
    <name type="scientific">Terasakiispira papahanaumokuakeensis</name>
    <dbReference type="NCBI Taxonomy" id="197479"/>
    <lineage>
        <taxon>Bacteria</taxon>
        <taxon>Pseudomonadati</taxon>
        <taxon>Pseudomonadota</taxon>
        <taxon>Gammaproteobacteria</taxon>
        <taxon>Oceanospirillales</taxon>
        <taxon>Terasakiispira</taxon>
    </lineage>
</organism>
<dbReference type="InterPro" id="IPR003607">
    <property type="entry name" value="HD/PDEase_dom"/>
</dbReference>
<sequence length="384" mass="43603">MVQDGFFRELNRAVDLPQRLRYLGQRLQRQYAQVERFSIALYDEDNDEVRTYFATGAEGQALTHYWTQLSSSRSLREIAEQRQVRIINDLDALSRQPQVHTQKILAQGWRASYTAPLVCGDVLVGFIFFNSRHRAAFRGPVLSHLELISQLIAQLVYQEISSVKTLTAAVQSAMTLCAERDPETGEHLRRMGLYSRLIGAHLSPPLTDRDLELLLLFAPLHDVGKIAVPDHILLKPGPLTQEEFEQMKSHTSRGSDMLDLIIEQHGLSNVDEVQMLRSIVRHHHEKLDGSGYPDGLKGREIPLAARIVTVADIFDALTSVRCYKSAWSVDEAFDELIRLKDRGQLDAPCVQVLIDQRESVEDIMRTWPDFRSQPHFAGGGLKWA</sequence>
<dbReference type="RefSeq" id="WP_068999706.1">
    <property type="nucleotide sequence ID" value="NZ_MDTQ01000001.1"/>
</dbReference>
<evidence type="ECO:0000259" key="1">
    <source>
        <dbReference type="PROSITE" id="PS51832"/>
    </source>
</evidence>
<dbReference type="InterPro" id="IPR052020">
    <property type="entry name" value="Cyclic_di-GMP/3'3'-cGAMP_PDE"/>
</dbReference>
<dbReference type="PANTHER" id="PTHR45228">
    <property type="entry name" value="CYCLIC DI-GMP PHOSPHODIESTERASE TM_0186-RELATED"/>
    <property type="match status" value="1"/>
</dbReference>
<dbReference type="Pfam" id="PF13487">
    <property type="entry name" value="HD_5"/>
    <property type="match status" value="1"/>
</dbReference>
<dbReference type="GO" id="GO:0008081">
    <property type="term" value="F:phosphoric diester hydrolase activity"/>
    <property type="evidence" value="ECO:0007669"/>
    <property type="project" value="UniProtKB-ARBA"/>
</dbReference>
<feature type="domain" description="HD-GYP" evidence="1">
    <location>
        <begin position="162"/>
        <end position="369"/>
    </location>
</feature>
<protein>
    <recommendedName>
        <fullName evidence="1">HD-GYP domain-containing protein</fullName>
    </recommendedName>
</protein>
<dbReference type="InterPro" id="IPR029016">
    <property type="entry name" value="GAF-like_dom_sf"/>
</dbReference>
<dbReference type="Proteomes" id="UP000094291">
    <property type="component" value="Unassembled WGS sequence"/>
</dbReference>
<dbReference type="CDD" id="cd00077">
    <property type="entry name" value="HDc"/>
    <property type="match status" value="1"/>
</dbReference>
<comment type="caution">
    <text evidence="2">The sequence shown here is derived from an EMBL/GenBank/DDBJ whole genome shotgun (WGS) entry which is preliminary data.</text>
</comment>
<dbReference type="InterPro" id="IPR037522">
    <property type="entry name" value="HD_GYP_dom"/>
</dbReference>
<reference evidence="2 3" key="1">
    <citation type="submission" date="2016-08" db="EMBL/GenBank/DDBJ databases">
        <authorList>
            <person name="Seilhamer J.J."/>
        </authorList>
    </citation>
    <scope>NUCLEOTIDE SEQUENCE [LARGE SCALE GENOMIC DNA]</scope>
    <source>
        <strain evidence="2 3">PH27A</strain>
    </source>
</reference>
<dbReference type="AlphaFoldDB" id="A0A1E2VCZ3"/>
<dbReference type="EMBL" id="MDTQ01000001">
    <property type="protein sequence ID" value="ODC04722.1"/>
    <property type="molecule type" value="Genomic_DNA"/>
</dbReference>
<dbReference type="InterPro" id="IPR003018">
    <property type="entry name" value="GAF"/>
</dbReference>
<name>A0A1E2VCZ3_9GAMM</name>
<dbReference type="PROSITE" id="PS51832">
    <property type="entry name" value="HD_GYP"/>
    <property type="match status" value="1"/>
</dbReference>
<evidence type="ECO:0000313" key="3">
    <source>
        <dbReference type="Proteomes" id="UP000094291"/>
    </source>
</evidence>
<dbReference type="Gene3D" id="3.30.450.40">
    <property type="match status" value="1"/>
</dbReference>